<dbReference type="EMBL" id="JBHXIJ010000018">
    <property type="protein sequence ID" value="MFD5098336.1"/>
    <property type="molecule type" value="Genomic_DNA"/>
</dbReference>
<dbReference type="InterPro" id="IPR054190">
    <property type="entry name" value="DUF6895"/>
</dbReference>
<keyword evidence="3" id="KW-1185">Reference proteome</keyword>
<gene>
    <name evidence="2" type="ORF">ACFWJN_05070</name>
</gene>
<reference evidence="2 3" key="1">
    <citation type="submission" date="2024-09" db="EMBL/GenBank/DDBJ databases">
        <title>The Natural Products Discovery Center: Release of the First 8490 Sequenced Strains for Exploring Actinobacteria Biosynthetic Diversity.</title>
        <authorList>
            <person name="Kalkreuter E."/>
            <person name="Kautsar S.A."/>
            <person name="Yang D."/>
            <person name="Bader C.D."/>
            <person name="Teijaro C.N."/>
            <person name="Fluegel L."/>
            <person name="Davis C.M."/>
            <person name="Simpson J.R."/>
            <person name="Lauterbach L."/>
            <person name="Steele A.D."/>
            <person name="Gui C."/>
            <person name="Meng S."/>
            <person name="Li G."/>
            <person name="Viehrig K."/>
            <person name="Ye F."/>
            <person name="Su P."/>
            <person name="Kiefer A.F."/>
            <person name="Nichols A."/>
            <person name="Cepeda A.J."/>
            <person name="Yan W."/>
            <person name="Fan B."/>
            <person name="Jiang Y."/>
            <person name="Adhikari A."/>
            <person name="Zheng C.-J."/>
            <person name="Schuster L."/>
            <person name="Cowan T.M."/>
            <person name="Smanski M.J."/>
            <person name="Chevrette M.G."/>
            <person name="De Carvalho L.P.S."/>
            <person name="Shen B."/>
        </authorList>
    </citation>
    <scope>NUCLEOTIDE SEQUENCE [LARGE SCALE GENOMIC DNA]</scope>
    <source>
        <strain evidence="2 3">NPDC058348</strain>
    </source>
</reference>
<sequence>MALPVTSTAHQIAAKALTWLHTRQEQHALPTHPCFEHDRSKIKRLGETAFAASLVLREAVAGSHGLRLARDLLDYAWHQLGAGTVLHAHLLSHPLADDVVQIYAPFARSGYRHPPLDQLLAHTTSLRSVRAADIPPDQRLGYANAAEVCGFSPGGTDAEATAGTTWLSAEPEPWLIDYQAAYAMTHTVFHHTDWGGLPSRLPAGIAQYLTRWLPVWAEVWGEIGSWDLVAELAMTGSCLPTPLCSEPLWQRLAQLQHQDGLLPRNAQPVSDDPEERFLQGHHPTVVAVAAGTLTVSRTLSVPR</sequence>
<comment type="caution">
    <text evidence="2">The sequence shown here is derived from an EMBL/GenBank/DDBJ whole genome shotgun (WGS) entry which is preliminary data.</text>
</comment>
<dbReference type="RefSeq" id="WP_386709101.1">
    <property type="nucleotide sequence ID" value="NZ_JBHXIJ010000018.1"/>
</dbReference>
<dbReference type="Proteomes" id="UP001598448">
    <property type="component" value="Unassembled WGS sequence"/>
</dbReference>
<protein>
    <submittedName>
        <fullName evidence="2">DUF6895 family protein</fullName>
    </submittedName>
</protein>
<accession>A0ABW6FHV5</accession>
<evidence type="ECO:0000259" key="1">
    <source>
        <dbReference type="Pfam" id="PF21836"/>
    </source>
</evidence>
<feature type="domain" description="DUF6895" evidence="1">
    <location>
        <begin position="14"/>
        <end position="291"/>
    </location>
</feature>
<name>A0ABW6FHV5_9ACTN</name>
<proteinExistence type="predicted"/>
<evidence type="ECO:0000313" key="3">
    <source>
        <dbReference type="Proteomes" id="UP001598448"/>
    </source>
</evidence>
<evidence type="ECO:0000313" key="2">
    <source>
        <dbReference type="EMBL" id="MFD5098336.1"/>
    </source>
</evidence>
<dbReference type="Pfam" id="PF21836">
    <property type="entry name" value="DUF6895"/>
    <property type="match status" value="1"/>
</dbReference>
<organism evidence="2 3">
    <name type="scientific">Streptomyces albidochromogenes</name>
    <dbReference type="NCBI Taxonomy" id="329524"/>
    <lineage>
        <taxon>Bacteria</taxon>
        <taxon>Bacillati</taxon>
        <taxon>Actinomycetota</taxon>
        <taxon>Actinomycetes</taxon>
        <taxon>Kitasatosporales</taxon>
        <taxon>Streptomycetaceae</taxon>
        <taxon>Streptomyces</taxon>
    </lineage>
</organism>